<keyword evidence="1" id="KW-0812">Transmembrane</keyword>
<protein>
    <submittedName>
        <fullName evidence="2">Uncharacterized protein</fullName>
    </submittedName>
</protein>
<keyword evidence="1" id="KW-0472">Membrane</keyword>
<dbReference type="AlphaFoldDB" id="A0A0M3UG34"/>
<sequence>MDKDTQIGEEDFSSRATAHTWKWSLEQNWRLLRRWRWPRVSVAGVAAITIAAAVISMNGMMTASETPWWNIAAVAIGSLLAGLVVGSYVGAPIGAQATVCDTRWPILGIAGLVLATPSAPANLSTHLLFGTSPTVLAGSVQAVIAILSLALLMWAVGERFELERKAVSPSTSMESGESCASCGPLFPGKLGAPRGPGR</sequence>
<feature type="transmembrane region" description="Helical" evidence="1">
    <location>
        <begin position="135"/>
        <end position="156"/>
    </location>
</feature>
<keyword evidence="3" id="KW-1185">Reference proteome</keyword>
<feature type="transmembrane region" description="Helical" evidence="1">
    <location>
        <begin position="40"/>
        <end position="61"/>
    </location>
</feature>
<dbReference type="OrthoDB" id="5117285at2"/>
<keyword evidence="1" id="KW-1133">Transmembrane helix</keyword>
<reference evidence="3" key="1">
    <citation type="submission" date="2015-09" db="EMBL/GenBank/DDBJ databases">
        <title>Complete genome of Arthrobacter alpinus strain R3.8.</title>
        <authorList>
            <person name="See-Too W.S."/>
            <person name="Chan K.G."/>
        </authorList>
    </citation>
    <scope>NUCLEOTIDE SEQUENCE [LARGE SCALE GENOMIC DNA]</scope>
    <source>
        <strain evidence="3">R3.8</strain>
    </source>
</reference>
<feature type="transmembrane region" description="Helical" evidence="1">
    <location>
        <begin position="103"/>
        <end position="123"/>
    </location>
</feature>
<dbReference type="RefSeq" id="WP_062006912.1">
    <property type="nucleotide sequence ID" value="NZ_CP012677.1"/>
</dbReference>
<feature type="transmembrane region" description="Helical" evidence="1">
    <location>
        <begin position="67"/>
        <end position="91"/>
    </location>
</feature>
<accession>A0A0M3UG34</accession>
<proteinExistence type="predicted"/>
<evidence type="ECO:0000313" key="3">
    <source>
        <dbReference type="Proteomes" id="UP000062833"/>
    </source>
</evidence>
<gene>
    <name evidence="2" type="ORF">AOC05_08835</name>
</gene>
<dbReference type="EMBL" id="CP012677">
    <property type="protein sequence ID" value="ALE92395.1"/>
    <property type="molecule type" value="Genomic_DNA"/>
</dbReference>
<dbReference type="Proteomes" id="UP000062833">
    <property type="component" value="Chromosome"/>
</dbReference>
<dbReference type="PATRIC" id="fig|656366.3.peg.1920"/>
<dbReference type="KEGG" id="aaq:AOC05_08835"/>
<name>A0A0M3UG34_9MICC</name>
<evidence type="ECO:0000256" key="1">
    <source>
        <dbReference type="SAM" id="Phobius"/>
    </source>
</evidence>
<organism evidence="2 3">
    <name type="scientific">Arthrobacter alpinus</name>
    <dbReference type="NCBI Taxonomy" id="656366"/>
    <lineage>
        <taxon>Bacteria</taxon>
        <taxon>Bacillati</taxon>
        <taxon>Actinomycetota</taxon>
        <taxon>Actinomycetes</taxon>
        <taxon>Micrococcales</taxon>
        <taxon>Micrococcaceae</taxon>
        <taxon>Arthrobacter</taxon>
    </lineage>
</organism>
<evidence type="ECO:0000313" key="2">
    <source>
        <dbReference type="EMBL" id="ALE92395.1"/>
    </source>
</evidence>